<dbReference type="STRING" id="765440.A0A0C3ATT4"/>
<gene>
    <name evidence="2" type="ORF">PILCRDRAFT_76840</name>
</gene>
<protein>
    <recommendedName>
        <fullName evidence="1">DUF6570 domain-containing protein</fullName>
    </recommendedName>
</protein>
<evidence type="ECO:0000259" key="1">
    <source>
        <dbReference type="Pfam" id="PF20209"/>
    </source>
</evidence>
<proteinExistence type="predicted"/>
<keyword evidence="3" id="KW-1185">Reference proteome</keyword>
<sequence length="269" mass="30622">MQANAISFSNPMLKIYNVLPPPVEEMDEVLAFIYTGPCKPTKADFKRTPLLVRHLKVSKALHWLKLNHVDYYDCEISARNLASYPEEGPPVVVDYHPPSLNKNPELTSVHDMEEEDGTTEGSCPFIVHGLTGEEFSTKTMKTIKAIALQHLTNEGKILAIGHAETPESIYSNPQLFPSMLPWLFPYGLGGIGQTEHKHKLSSMMHKRHLLMYYDKQFQKDPHFPLIAFNHKQMKESTTAEYLTAERKSFDDITDRLLNVNLEVLSDLTK</sequence>
<dbReference type="HOGENOM" id="CLU_090397_0_0_1"/>
<name>A0A0C3ATT4_PILCF</name>
<reference evidence="2 3" key="1">
    <citation type="submission" date="2014-04" db="EMBL/GenBank/DDBJ databases">
        <authorList>
            <consortium name="DOE Joint Genome Institute"/>
            <person name="Kuo A."/>
            <person name="Tarkka M."/>
            <person name="Buscot F."/>
            <person name="Kohler A."/>
            <person name="Nagy L.G."/>
            <person name="Floudas D."/>
            <person name="Copeland A."/>
            <person name="Barry K.W."/>
            <person name="Cichocki N."/>
            <person name="Veneault-Fourrey C."/>
            <person name="LaButti K."/>
            <person name="Lindquist E.A."/>
            <person name="Lipzen A."/>
            <person name="Lundell T."/>
            <person name="Morin E."/>
            <person name="Murat C."/>
            <person name="Sun H."/>
            <person name="Tunlid A."/>
            <person name="Henrissat B."/>
            <person name="Grigoriev I.V."/>
            <person name="Hibbett D.S."/>
            <person name="Martin F."/>
            <person name="Nordberg H.P."/>
            <person name="Cantor M.N."/>
            <person name="Hua S.X."/>
        </authorList>
    </citation>
    <scope>NUCLEOTIDE SEQUENCE [LARGE SCALE GENOMIC DNA]</scope>
    <source>
        <strain evidence="2 3">F 1598</strain>
    </source>
</reference>
<accession>A0A0C3ATT4</accession>
<feature type="domain" description="DUF6570" evidence="1">
    <location>
        <begin position="1"/>
        <end position="81"/>
    </location>
</feature>
<dbReference type="InParanoid" id="A0A0C3ATT4"/>
<dbReference type="AlphaFoldDB" id="A0A0C3ATT4"/>
<dbReference type="Pfam" id="PF20209">
    <property type="entry name" value="DUF6570"/>
    <property type="match status" value="1"/>
</dbReference>
<dbReference type="InterPro" id="IPR046700">
    <property type="entry name" value="DUF6570"/>
</dbReference>
<dbReference type="Proteomes" id="UP000054166">
    <property type="component" value="Unassembled WGS sequence"/>
</dbReference>
<organism evidence="2 3">
    <name type="scientific">Piloderma croceum (strain F 1598)</name>
    <dbReference type="NCBI Taxonomy" id="765440"/>
    <lineage>
        <taxon>Eukaryota</taxon>
        <taxon>Fungi</taxon>
        <taxon>Dikarya</taxon>
        <taxon>Basidiomycota</taxon>
        <taxon>Agaricomycotina</taxon>
        <taxon>Agaricomycetes</taxon>
        <taxon>Agaricomycetidae</taxon>
        <taxon>Atheliales</taxon>
        <taxon>Atheliaceae</taxon>
        <taxon>Piloderma</taxon>
    </lineage>
</organism>
<dbReference type="EMBL" id="KN833026">
    <property type="protein sequence ID" value="KIM77343.1"/>
    <property type="molecule type" value="Genomic_DNA"/>
</dbReference>
<reference evidence="3" key="2">
    <citation type="submission" date="2015-01" db="EMBL/GenBank/DDBJ databases">
        <title>Evolutionary Origins and Diversification of the Mycorrhizal Mutualists.</title>
        <authorList>
            <consortium name="DOE Joint Genome Institute"/>
            <consortium name="Mycorrhizal Genomics Consortium"/>
            <person name="Kohler A."/>
            <person name="Kuo A."/>
            <person name="Nagy L.G."/>
            <person name="Floudas D."/>
            <person name="Copeland A."/>
            <person name="Barry K.W."/>
            <person name="Cichocki N."/>
            <person name="Veneault-Fourrey C."/>
            <person name="LaButti K."/>
            <person name="Lindquist E.A."/>
            <person name="Lipzen A."/>
            <person name="Lundell T."/>
            <person name="Morin E."/>
            <person name="Murat C."/>
            <person name="Riley R."/>
            <person name="Ohm R."/>
            <person name="Sun H."/>
            <person name="Tunlid A."/>
            <person name="Henrissat B."/>
            <person name="Grigoriev I.V."/>
            <person name="Hibbett D.S."/>
            <person name="Martin F."/>
        </authorList>
    </citation>
    <scope>NUCLEOTIDE SEQUENCE [LARGE SCALE GENOMIC DNA]</scope>
    <source>
        <strain evidence="3">F 1598</strain>
    </source>
</reference>
<dbReference type="OrthoDB" id="3221862at2759"/>
<evidence type="ECO:0000313" key="2">
    <source>
        <dbReference type="EMBL" id="KIM77343.1"/>
    </source>
</evidence>
<evidence type="ECO:0000313" key="3">
    <source>
        <dbReference type="Proteomes" id="UP000054166"/>
    </source>
</evidence>